<reference evidence="9 10" key="1">
    <citation type="submission" date="2019-01" db="EMBL/GenBank/DDBJ databases">
        <authorList>
            <person name="Chen W.-M."/>
        </authorList>
    </citation>
    <scope>NUCLEOTIDE SEQUENCE [LARGE SCALE GENOMIC DNA]</scope>
    <source>
        <strain evidence="9 10">HPM-16</strain>
    </source>
</reference>
<evidence type="ECO:0000259" key="6">
    <source>
        <dbReference type="Pfam" id="PF25917"/>
    </source>
</evidence>
<dbReference type="NCBIfam" id="TIGR01730">
    <property type="entry name" value="RND_mfp"/>
    <property type="match status" value="1"/>
</dbReference>
<dbReference type="Gene3D" id="2.40.420.20">
    <property type="match status" value="1"/>
</dbReference>
<dbReference type="GO" id="GO:0022857">
    <property type="term" value="F:transmembrane transporter activity"/>
    <property type="evidence" value="ECO:0007669"/>
    <property type="project" value="InterPro"/>
</dbReference>
<evidence type="ECO:0000313" key="10">
    <source>
        <dbReference type="Proteomes" id="UP000282818"/>
    </source>
</evidence>
<dbReference type="PANTHER" id="PTHR30158">
    <property type="entry name" value="ACRA/E-RELATED COMPONENT OF DRUG EFFLUX TRANSPORTER"/>
    <property type="match status" value="1"/>
</dbReference>
<feature type="domain" description="Multidrug resistance protein MdtA-like alpha-helical hairpin" evidence="5">
    <location>
        <begin position="93"/>
        <end position="162"/>
    </location>
</feature>
<feature type="coiled-coil region" evidence="3">
    <location>
        <begin position="86"/>
        <end position="137"/>
    </location>
</feature>
<dbReference type="AlphaFoldDB" id="A0A437Q523"/>
<dbReference type="Proteomes" id="UP000282818">
    <property type="component" value="Unassembled WGS sequence"/>
</dbReference>
<evidence type="ECO:0000259" key="8">
    <source>
        <dbReference type="Pfam" id="PF25967"/>
    </source>
</evidence>
<dbReference type="InterPro" id="IPR058626">
    <property type="entry name" value="MdtA-like_b-barrel"/>
</dbReference>
<dbReference type="RefSeq" id="WP_127695425.1">
    <property type="nucleotide sequence ID" value="NZ_SACQ01000008.1"/>
</dbReference>
<dbReference type="GO" id="GO:0015721">
    <property type="term" value="P:bile acid and bile salt transport"/>
    <property type="evidence" value="ECO:0007669"/>
    <property type="project" value="TreeGrafter"/>
</dbReference>
<organism evidence="9 10">
    <name type="scientific">Neptunomonas marina</name>
    <dbReference type="NCBI Taxonomy" id="1815562"/>
    <lineage>
        <taxon>Bacteria</taxon>
        <taxon>Pseudomonadati</taxon>
        <taxon>Pseudomonadota</taxon>
        <taxon>Gammaproteobacteria</taxon>
        <taxon>Oceanospirillales</taxon>
        <taxon>Oceanospirillaceae</taxon>
        <taxon>Neptunomonas</taxon>
    </lineage>
</organism>
<dbReference type="PANTHER" id="PTHR30158:SF3">
    <property type="entry name" value="MULTIDRUG EFFLUX PUMP SUBUNIT ACRA-RELATED"/>
    <property type="match status" value="1"/>
</dbReference>
<feature type="signal peptide" evidence="4">
    <location>
        <begin position="1"/>
        <end position="20"/>
    </location>
</feature>
<keyword evidence="4" id="KW-0732">Signal</keyword>
<feature type="domain" description="Multidrug resistance protein MdtA-like barrel-sandwich hybrid" evidence="6">
    <location>
        <begin position="53"/>
        <end position="185"/>
    </location>
</feature>
<dbReference type="InterPro" id="IPR058627">
    <property type="entry name" value="MdtA-like_C"/>
</dbReference>
<dbReference type="Pfam" id="PF25876">
    <property type="entry name" value="HH_MFP_RND"/>
    <property type="match status" value="1"/>
</dbReference>
<dbReference type="InterPro" id="IPR006143">
    <property type="entry name" value="RND_pump_MFP"/>
</dbReference>
<dbReference type="GO" id="GO:0046677">
    <property type="term" value="P:response to antibiotic"/>
    <property type="evidence" value="ECO:0007669"/>
    <property type="project" value="TreeGrafter"/>
</dbReference>
<evidence type="ECO:0000256" key="1">
    <source>
        <dbReference type="ARBA" id="ARBA00004519"/>
    </source>
</evidence>
<comment type="subcellular location">
    <subcellularLocation>
        <location evidence="1">Cell inner membrane</location>
        <topology evidence="1">Lipid-anchor</topology>
    </subcellularLocation>
</comment>
<protein>
    <submittedName>
        <fullName evidence="9">Efflux RND transporter periplasmic adaptor subunit</fullName>
    </submittedName>
</protein>
<feature type="domain" description="Multidrug resistance protein MdtA-like beta-barrel" evidence="7">
    <location>
        <begin position="198"/>
        <end position="282"/>
    </location>
</feature>
<dbReference type="GO" id="GO:0005886">
    <property type="term" value="C:plasma membrane"/>
    <property type="evidence" value="ECO:0007669"/>
    <property type="project" value="UniProtKB-SubCell"/>
</dbReference>
<dbReference type="Gene3D" id="2.40.50.100">
    <property type="match status" value="1"/>
</dbReference>
<gene>
    <name evidence="9" type="ORF">EOE65_15605</name>
</gene>
<dbReference type="Pfam" id="PF25944">
    <property type="entry name" value="Beta-barrel_RND"/>
    <property type="match status" value="1"/>
</dbReference>
<comment type="caution">
    <text evidence="9">The sequence shown here is derived from an EMBL/GenBank/DDBJ whole genome shotgun (WGS) entry which is preliminary data.</text>
</comment>
<evidence type="ECO:0000256" key="4">
    <source>
        <dbReference type="SAM" id="SignalP"/>
    </source>
</evidence>
<dbReference type="Pfam" id="PF25967">
    <property type="entry name" value="RND-MFP_C"/>
    <property type="match status" value="1"/>
</dbReference>
<dbReference type="Gene3D" id="1.10.287.470">
    <property type="entry name" value="Helix hairpin bin"/>
    <property type="match status" value="1"/>
</dbReference>
<sequence length="360" mass="39110">MTNRIISALLFTSLSMTLWAADTPAPAVVVDQVKRVEVSSGFQTVGRVEATERVDILARVSGFLEKQSFVEGSDVTQGSELFLIEKDSYQIALQQAQAQLAGAQATQKNARTELTRAQALKKRNAVSQAQLDQKAAEYDQAKASVLQAQAGVKRAQLDLSYTQVTSPIAGRIGKANFSTGNLVTPSSGVLATVVNLDPIYVEISVSEKLLIDARRQGINTENPPFAPRLILADGSQYEHLGEFNFVDPEVDPNTDTIGVRATFPNPAHVLLPGQFVTVKIETKQPQFALTVPQSSVQKDREGFFVLAVDRNNIAQIRRVDVGEQFEGLWAIKSGLDQGDRIIVEGLQKAKPGKPVSPTQE</sequence>
<dbReference type="FunFam" id="2.40.420.20:FF:000001">
    <property type="entry name" value="Efflux RND transporter periplasmic adaptor subunit"/>
    <property type="match status" value="1"/>
</dbReference>
<dbReference type="InterPro" id="IPR058625">
    <property type="entry name" value="MdtA-like_BSH"/>
</dbReference>
<keyword evidence="10" id="KW-1185">Reference proteome</keyword>
<evidence type="ECO:0000256" key="3">
    <source>
        <dbReference type="SAM" id="Coils"/>
    </source>
</evidence>
<dbReference type="Pfam" id="PF25917">
    <property type="entry name" value="BSH_RND"/>
    <property type="match status" value="1"/>
</dbReference>
<accession>A0A437Q523</accession>
<dbReference type="SUPFAM" id="SSF111369">
    <property type="entry name" value="HlyD-like secretion proteins"/>
    <property type="match status" value="1"/>
</dbReference>
<proteinExistence type="inferred from homology"/>
<feature type="domain" description="Multidrug resistance protein MdtA-like C-terminal permuted SH3" evidence="8">
    <location>
        <begin position="288"/>
        <end position="348"/>
    </location>
</feature>
<feature type="chain" id="PRO_5019329564" evidence="4">
    <location>
        <begin position="21"/>
        <end position="360"/>
    </location>
</feature>
<dbReference type="EMBL" id="SACQ01000008">
    <property type="protein sequence ID" value="RVU29595.1"/>
    <property type="molecule type" value="Genomic_DNA"/>
</dbReference>
<evidence type="ECO:0000259" key="5">
    <source>
        <dbReference type="Pfam" id="PF25876"/>
    </source>
</evidence>
<dbReference type="InterPro" id="IPR058624">
    <property type="entry name" value="MdtA-like_HH"/>
</dbReference>
<evidence type="ECO:0000259" key="7">
    <source>
        <dbReference type="Pfam" id="PF25944"/>
    </source>
</evidence>
<evidence type="ECO:0000256" key="2">
    <source>
        <dbReference type="ARBA" id="ARBA00009477"/>
    </source>
</evidence>
<comment type="similarity">
    <text evidence="2">Belongs to the membrane fusion protein (MFP) (TC 8.A.1) family.</text>
</comment>
<dbReference type="Gene3D" id="2.40.30.170">
    <property type="match status" value="1"/>
</dbReference>
<keyword evidence="3" id="KW-0175">Coiled coil</keyword>
<evidence type="ECO:0000313" key="9">
    <source>
        <dbReference type="EMBL" id="RVU29595.1"/>
    </source>
</evidence>
<name>A0A437Q523_9GAMM</name>